<dbReference type="GO" id="GO:0005829">
    <property type="term" value="C:cytosol"/>
    <property type="evidence" value="ECO:0007669"/>
    <property type="project" value="TreeGrafter"/>
</dbReference>
<dbReference type="SUPFAM" id="SSF51004">
    <property type="entry name" value="C-terminal (heme d1) domain of cytochrome cd1-nitrite reductase"/>
    <property type="match status" value="1"/>
</dbReference>
<dbReference type="InterPro" id="IPR015943">
    <property type="entry name" value="WD40/YVTN_repeat-like_dom_sf"/>
</dbReference>
<dbReference type="Gene3D" id="2.130.10.10">
    <property type="entry name" value="YVTN repeat-like/Quinoprotein amine dehydrogenase"/>
    <property type="match status" value="1"/>
</dbReference>
<dbReference type="Proteomes" id="UP000266482">
    <property type="component" value="Unassembled WGS sequence"/>
</dbReference>
<dbReference type="Pfam" id="PF10282">
    <property type="entry name" value="Lactonase"/>
    <property type="match status" value="1"/>
</dbReference>
<gene>
    <name evidence="2" type="ORF">D3P08_10850</name>
</gene>
<dbReference type="InterPro" id="IPR019405">
    <property type="entry name" value="Lactonase_7-beta_prop"/>
</dbReference>
<dbReference type="GO" id="GO:0017057">
    <property type="term" value="F:6-phosphogluconolactonase activity"/>
    <property type="evidence" value="ECO:0007669"/>
    <property type="project" value="TreeGrafter"/>
</dbReference>
<evidence type="ECO:0000256" key="1">
    <source>
        <dbReference type="ARBA" id="ARBA00005564"/>
    </source>
</evidence>
<dbReference type="InterPro" id="IPR050282">
    <property type="entry name" value="Cycloisomerase_2"/>
</dbReference>
<comment type="caution">
    <text evidence="2">The sequence shown here is derived from an EMBL/GenBank/DDBJ whole genome shotgun (WGS) entry which is preliminary data.</text>
</comment>
<dbReference type="OrthoDB" id="9790815at2"/>
<dbReference type="AlphaFoldDB" id="A0A3A1UY25"/>
<reference evidence="2 3" key="1">
    <citation type="submission" date="2018-09" db="EMBL/GenBank/DDBJ databases">
        <title>Paenibacillus aracenensis nov. sp. isolated from a cave in southern Spain.</title>
        <authorList>
            <person name="Jurado V."/>
            <person name="Gutierrez-Patricio S."/>
            <person name="Gonzalez-Pimentel J.L."/>
            <person name="Miller A.Z."/>
            <person name="Laiz L."/>
            <person name="Saiz-Jimenez C."/>
        </authorList>
    </citation>
    <scope>NUCLEOTIDE SEQUENCE [LARGE SCALE GENOMIC DNA]</scope>
    <source>
        <strain evidence="2 3">DSM 22867</strain>
    </source>
</reference>
<organism evidence="2 3">
    <name type="scientific">Paenibacillus nanensis</name>
    <dbReference type="NCBI Taxonomy" id="393251"/>
    <lineage>
        <taxon>Bacteria</taxon>
        <taxon>Bacillati</taxon>
        <taxon>Bacillota</taxon>
        <taxon>Bacilli</taxon>
        <taxon>Bacillales</taxon>
        <taxon>Paenibacillaceae</taxon>
        <taxon>Paenibacillus</taxon>
    </lineage>
</organism>
<dbReference type="PANTHER" id="PTHR30344">
    <property type="entry name" value="6-PHOSPHOGLUCONOLACTONASE-RELATED"/>
    <property type="match status" value="1"/>
</dbReference>
<comment type="similarity">
    <text evidence="1">Belongs to the cycloisomerase 2 family.</text>
</comment>
<sequence>MEKGWMITVNAPSKVWSQGIFYVGSYGEKDEATIHVCRMDKETGELAILQKVTGVENASFLALHPNGRRLYAVKEVAESNGAAGGEIAAIAVDPATGLLGDVTSFASTVGAHPCYVSVNEAGTAAYTANYTGGSVTMHPLTAEGDVQTAAAFIQHACEPGPAADRQEAPHAHCISPMPGTAFVCAVDLGMDAVVTYKHDGDALVKIDEAPLPAGAGPRHIAFHPALDAAYVANELASTVTLMRVDKTRGALETVETYSTLPDGYEGYNDSADIHVSSDGRYLYSSNRGHNSIAVFAIEAGTGKLSPVQHISCGGELPRNFGITPEGDYLLAANGKTGNIAVFRRDRETGLLSPTNHQLELNIPVCIRFGHI</sequence>
<name>A0A3A1UY25_9BACL</name>
<evidence type="ECO:0000313" key="3">
    <source>
        <dbReference type="Proteomes" id="UP000266482"/>
    </source>
</evidence>
<protein>
    <submittedName>
        <fullName evidence="2">Lactonase family protein</fullName>
    </submittedName>
</protein>
<dbReference type="PANTHER" id="PTHR30344:SF1">
    <property type="entry name" value="6-PHOSPHOGLUCONOLACTONASE"/>
    <property type="match status" value="1"/>
</dbReference>
<evidence type="ECO:0000313" key="2">
    <source>
        <dbReference type="EMBL" id="RIX53125.1"/>
    </source>
</evidence>
<accession>A0A3A1UY25</accession>
<dbReference type="EMBL" id="QXQA01000005">
    <property type="protein sequence ID" value="RIX53125.1"/>
    <property type="molecule type" value="Genomic_DNA"/>
</dbReference>
<keyword evidence="3" id="KW-1185">Reference proteome</keyword>
<dbReference type="InterPro" id="IPR011048">
    <property type="entry name" value="Haem_d1_sf"/>
</dbReference>
<proteinExistence type="inferred from homology"/>